<reference evidence="1 2" key="1">
    <citation type="submission" date="2018-03" db="EMBL/GenBank/DDBJ databases">
        <title>Genomic Encyclopedia of Archaeal and Bacterial Type Strains, Phase II (KMG-II): from individual species to whole genera.</title>
        <authorList>
            <person name="Goeker M."/>
        </authorList>
    </citation>
    <scope>NUCLEOTIDE SEQUENCE [LARGE SCALE GENOMIC DNA]</scope>
    <source>
        <strain evidence="1 2">DSM 43146</strain>
    </source>
</reference>
<accession>A0A2T0KFN5</accession>
<evidence type="ECO:0000313" key="2">
    <source>
        <dbReference type="Proteomes" id="UP000239415"/>
    </source>
</evidence>
<dbReference type="AlphaFoldDB" id="A0A2T0KFN5"/>
<name>A0A2T0KFN5_9ACTN</name>
<sequence>MGAHEIRMLLGGITRQRVYQLTTRPTFPAPVADLTQGKVWLAADVEEWVATRRPPRQPST</sequence>
<keyword evidence="2" id="KW-1185">Reference proteome</keyword>
<dbReference type="EMBL" id="PVMZ01000005">
    <property type="protein sequence ID" value="PRX22187.1"/>
    <property type="molecule type" value="Genomic_DNA"/>
</dbReference>
<gene>
    <name evidence="1" type="ORF">CLV67_105364</name>
</gene>
<evidence type="ECO:0000313" key="1">
    <source>
        <dbReference type="EMBL" id="PRX22187.1"/>
    </source>
</evidence>
<dbReference type="Proteomes" id="UP000239415">
    <property type="component" value="Unassembled WGS sequence"/>
</dbReference>
<dbReference type="RefSeq" id="WP_373873138.1">
    <property type="nucleotide sequence ID" value="NZ_BOMO01000031.1"/>
</dbReference>
<proteinExistence type="predicted"/>
<protein>
    <submittedName>
        <fullName evidence="1">AlpA family transcriptional regulator</fullName>
    </submittedName>
</protein>
<comment type="caution">
    <text evidence="1">The sequence shown here is derived from an EMBL/GenBank/DDBJ whole genome shotgun (WGS) entry which is preliminary data.</text>
</comment>
<organism evidence="1 2">
    <name type="scientific">Actinoplanes italicus</name>
    <dbReference type="NCBI Taxonomy" id="113567"/>
    <lineage>
        <taxon>Bacteria</taxon>
        <taxon>Bacillati</taxon>
        <taxon>Actinomycetota</taxon>
        <taxon>Actinomycetes</taxon>
        <taxon>Micromonosporales</taxon>
        <taxon>Micromonosporaceae</taxon>
        <taxon>Actinoplanes</taxon>
    </lineage>
</organism>